<dbReference type="AlphaFoldDB" id="A0A8J4WH93"/>
<feature type="compositionally biased region" description="Polar residues" evidence="13">
    <location>
        <begin position="457"/>
        <end position="480"/>
    </location>
</feature>
<keyword evidence="16" id="KW-1185">Reference proteome</keyword>
<evidence type="ECO:0000256" key="9">
    <source>
        <dbReference type="ARBA" id="ARBA00023136"/>
    </source>
</evidence>
<dbReference type="InterPro" id="IPR001452">
    <property type="entry name" value="SH3_domain"/>
</dbReference>
<keyword evidence="6" id="KW-0963">Cytoplasm</keyword>
<dbReference type="EMBL" id="LUCH01003918">
    <property type="protein sequence ID" value="KAF5399579.1"/>
    <property type="molecule type" value="Genomic_DNA"/>
</dbReference>
<dbReference type="PANTHER" id="PTHR14167">
    <property type="entry name" value="SH3 DOMAIN-CONTAINING"/>
    <property type="match status" value="1"/>
</dbReference>
<evidence type="ECO:0000256" key="10">
    <source>
        <dbReference type="ARBA" id="ARBA00023212"/>
    </source>
</evidence>
<dbReference type="CDD" id="cd11826">
    <property type="entry name" value="SH3_Abi"/>
    <property type="match status" value="1"/>
</dbReference>
<comment type="caution">
    <text evidence="15">The sequence shown here is derived from an EMBL/GenBank/DDBJ whole genome shotgun (WGS) entry which is preliminary data.</text>
</comment>
<dbReference type="InterPro" id="IPR050384">
    <property type="entry name" value="Endophilin_SH3RF"/>
</dbReference>
<dbReference type="PANTHER" id="PTHR14167:SF81">
    <property type="entry name" value="ENDOPHILIN-A"/>
    <property type="match status" value="1"/>
</dbReference>
<keyword evidence="5 12" id="KW-0728">SH3 domain</keyword>
<evidence type="ECO:0000256" key="1">
    <source>
        <dbReference type="ARBA" id="ARBA00004170"/>
    </source>
</evidence>
<dbReference type="SMART" id="SM00326">
    <property type="entry name" value="SH3"/>
    <property type="match status" value="1"/>
</dbReference>
<feature type="compositionally biased region" description="Polar residues" evidence="13">
    <location>
        <begin position="490"/>
        <end position="500"/>
    </location>
</feature>
<dbReference type="PROSITE" id="PS50002">
    <property type="entry name" value="SH3"/>
    <property type="match status" value="1"/>
</dbReference>
<feature type="region of interest" description="Disordered" evidence="13">
    <location>
        <begin position="354"/>
        <end position="385"/>
    </location>
</feature>
<reference evidence="15" key="1">
    <citation type="submission" date="2019-05" db="EMBL/GenBank/DDBJ databases">
        <title>Annotation for the trematode Paragonimus heterotremus.</title>
        <authorList>
            <person name="Choi Y.-J."/>
        </authorList>
    </citation>
    <scope>NUCLEOTIDE SEQUENCE</scope>
    <source>
        <strain evidence="15">LC</strain>
    </source>
</reference>
<evidence type="ECO:0000256" key="13">
    <source>
        <dbReference type="SAM" id="MobiDB-lite"/>
    </source>
</evidence>
<keyword evidence="7" id="KW-0597">Phosphoprotein</keyword>
<comment type="subcellular location">
    <subcellularLocation>
        <location evidence="3">Cell projection</location>
        <location evidence="3">Lamellipodium</location>
    </subcellularLocation>
    <subcellularLocation>
        <location evidence="2">Cytoplasm</location>
        <location evidence="2">Cytoskeleton</location>
    </subcellularLocation>
    <subcellularLocation>
        <location evidence="1">Membrane</location>
        <topology evidence="1">Peripheral membrane protein</topology>
    </subcellularLocation>
</comment>
<feature type="domain" description="SH3" evidence="14">
    <location>
        <begin position="571"/>
        <end position="629"/>
    </location>
</feature>
<dbReference type="InterPro" id="IPR012849">
    <property type="entry name" value="Abl-interactor_HHR_dom"/>
</dbReference>
<evidence type="ECO:0000256" key="2">
    <source>
        <dbReference type="ARBA" id="ARBA00004245"/>
    </source>
</evidence>
<evidence type="ECO:0000256" key="3">
    <source>
        <dbReference type="ARBA" id="ARBA00004510"/>
    </source>
</evidence>
<dbReference type="InterPro" id="IPR028455">
    <property type="entry name" value="ABI3_SH3"/>
</dbReference>
<evidence type="ECO:0000256" key="7">
    <source>
        <dbReference type="ARBA" id="ARBA00022553"/>
    </source>
</evidence>
<keyword evidence="9" id="KW-0472">Membrane</keyword>
<accession>A0A8J4WH93</accession>
<feature type="region of interest" description="Disordered" evidence="13">
    <location>
        <begin position="436"/>
        <end position="561"/>
    </location>
</feature>
<keyword evidence="10" id="KW-0206">Cytoskeleton</keyword>
<evidence type="ECO:0000313" key="15">
    <source>
        <dbReference type="EMBL" id="KAF5399579.1"/>
    </source>
</evidence>
<dbReference type="OrthoDB" id="2159336at2759"/>
<protein>
    <submittedName>
        <fullName evidence="15">SH3 domain protein</fullName>
    </submittedName>
</protein>
<feature type="compositionally biased region" description="Polar residues" evidence="13">
    <location>
        <begin position="522"/>
        <end position="532"/>
    </location>
</feature>
<keyword evidence="8" id="KW-0175">Coiled coil</keyword>
<dbReference type="PRINTS" id="PR00452">
    <property type="entry name" value="SH3DOMAIN"/>
</dbReference>
<organism evidence="15 16">
    <name type="scientific">Paragonimus heterotremus</name>
    <dbReference type="NCBI Taxonomy" id="100268"/>
    <lineage>
        <taxon>Eukaryota</taxon>
        <taxon>Metazoa</taxon>
        <taxon>Spiralia</taxon>
        <taxon>Lophotrochozoa</taxon>
        <taxon>Platyhelminthes</taxon>
        <taxon>Trematoda</taxon>
        <taxon>Digenea</taxon>
        <taxon>Plagiorchiida</taxon>
        <taxon>Troglotremata</taxon>
        <taxon>Troglotrematidae</taxon>
        <taxon>Paragonimus</taxon>
    </lineage>
</organism>
<evidence type="ECO:0000256" key="8">
    <source>
        <dbReference type="ARBA" id="ARBA00023054"/>
    </source>
</evidence>
<dbReference type="Pfam" id="PF14604">
    <property type="entry name" value="SH3_9"/>
    <property type="match status" value="1"/>
</dbReference>
<keyword evidence="11" id="KW-0966">Cell projection</keyword>
<evidence type="ECO:0000256" key="6">
    <source>
        <dbReference type="ARBA" id="ARBA00022490"/>
    </source>
</evidence>
<comment type="similarity">
    <text evidence="4">Belongs to the ABI family.</text>
</comment>
<proteinExistence type="inferred from homology"/>
<dbReference type="Pfam" id="PF07815">
    <property type="entry name" value="Abi_HHR"/>
    <property type="match status" value="1"/>
</dbReference>
<evidence type="ECO:0000259" key="14">
    <source>
        <dbReference type="PROSITE" id="PS50002"/>
    </source>
</evidence>
<evidence type="ECO:0000313" key="16">
    <source>
        <dbReference type="Proteomes" id="UP000748531"/>
    </source>
</evidence>
<dbReference type="SUPFAM" id="SSF50044">
    <property type="entry name" value="SH3-domain"/>
    <property type="match status" value="1"/>
</dbReference>
<dbReference type="Gene3D" id="2.30.30.40">
    <property type="entry name" value="SH3 Domains"/>
    <property type="match status" value="1"/>
</dbReference>
<dbReference type="Proteomes" id="UP000748531">
    <property type="component" value="Unassembled WGS sequence"/>
</dbReference>
<dbReference type="GO" id="GO:0005856">
    <property type="term" value="C:cytoskeleton"/>
    <property type="evidence" value="ECO:0007669"/>
    <property type="project" value="UniProtKB-SubCell"/>
</dbReference>
<dbReference type="Gene3D" id="6.10.140.1620">
    <property type="match status" value="1"/>
</dbReference>
<evidence type="ECO:0000256" key="12">
    <source>
        <dbReference type="PROSITE-ProRule" id="PRU00192"/>
    </source>
</evidence>
<feature type="compositionally biased region" description="Polar residues" evidence="13">
    <location>
        <begin position="441"/>
        <end position="450"/>
    </location>
</feature>
<dbReference type="FunFam" id="2.30.30.40:FF:000002">
    <property type="entry name" value="abl interactor 1 isoform X1"/>
    <property type="match status" value="1"/>
</dbReference>
<evidence type="ECO:0000256" key="4">
    <source>
        <dbReference type="ARBA" id="ARBA00010020"/>
    </source>
</evidence>
<evidence type="ECO:0000256" key="11">
    <source>
        <dbReference type="ARBA" id="ARBA00023273"/>
    </source>
</evidence>
<evidence type="ECO:0000256" key="5">
    <source>
        <dbReference type="ARBA" id="ARBA00022443"/>
    </source>
</evidence>
<dbReference type="InterPro" id="IPR036028">
    <property type="entry name" value="SH3-like_dom_sf"/>
</dbReference>
<name>A0A8J4WH93_9TREM</name>
<gene>
    <name evidence="15" type="ORF">PHET_07203</name>
</gene>
<dbReference type="GO" id="GO:0030027">
    <property type="term" value="C:lamellipodium"/>
    <property type="evidence" value="ECO:0007669"/>
    <property type="project" value="UniProtKB-SubCell"/>
</dbReference>
<sequence length="629" mass="67971">MILNSTYHCTNSQNKMKNLVSILDGELADERTTLAATSCDIEAAAAFCGENYLKAQREGQLENTMALATQSLGTVAYHISRLANHFLEAVDLQSDVLAEITERLEKLRMVCNIHQEKVARKAIGSCTVTKTPILFQHDSIPPEPPQKYIRRPVDFTLLDSIGHGVHLQDPMINQYGVPMAQGNTIQRRASASTILPSQGLFVRQHSTVSCRTVGAKTSLEYAAPVHTTNSVRYQSGTLGRTAGIYRTAVVPPQHLFGSMNAGQIQLQPSSGSGGSPASGQLSSVAYAPGGIMMSTNQATLDVTGAAAVFLNNQSGRSSGSSSVNSSVHYGAHLGPNQQVHPVYAQQHGMVHMTHSGQPYTQPSKPSSHMNESSHPSLGHSQAQHYAATHPTNQTAVQMQNVSLPNQVDYMAAQQQVQQQQLYMQQRQLQQASTAQSLQFQPKTDSQTVISGTKLPGTVNNTERLQTVNQISTPNASTPSSVERGKIPISDDSQATPSAPLSSADCADHAPLPPPDAYAGSPINYSQAYNSDQLPGMPTNEGTVGPMELGDSGSISGLVPRKPDDPAWAPDYYIEKVITLYEYVRDKDDELTFAENQIIYVVKKNDDGWWEGIMNGITGLFPGNYVELID</sequence>